<feature type="DNA-binding region" description="H-T-H motif" evidence="4">
    <location>
        <begin position="26"/>
        <end position="45"/>
    </location>
</feature>
<dbReference type="InterPro" id="IPR001647">
    <property type="entry name" value="HTH_TetR"/>
</dbReference>
<accession>A0ABS4U030</accession>
<dbReference type="Pfam" id="PF00440">
    <property type="entry name" value="TetR_N"/>
    <property type="match status" value="1"/>
</dbReference>
<reference evidence="6 7" key="1">
    <citation type="submission" date="2021-03" db="EMBL/GenBank/DDBJ databases">
        <title>Sequencing the genomes of 1000 actinobacteria strains.</title>
        <authorList>
            <person name="Klenk H.-P."/>
        </authorList>
    </citation>
    <scope>NUCLEOTIDE SEQUENCE [LARGE SCALE GENOMIC DNA]</scope>
    <source>
        <strain evidence="6 7">DSM 46670</strain>
    </source>
</reference>
<dbReference type="Gene3D" id="1.10.357.10">
    <property type="entry name" value="Tetracycline Repressor, domain 2"/>
    <property type="match status" value="1"/>
</dbReference>
<feature type="domain" description="HTH tetR-type" evidence="5">
    <location>
        <begin position="3"/>
        <end position="63"/>
    </location>
</feature>
<proteinExistence type="predicted"/>
<dbReference type="Proteomes" id="UP001519332">
    <property type="component" value="Unassembled WGS sequence"/>
</dbReference>
<dbReference type="PANTHER" id="PTHR30055:SF234">
    <property type="entry name" value="HTH-TYPE TRANSCRIPTIONAL REGULATOR BETI"/>
    <property type="match status" value="1"/>
</dbReference>
<evidence type="ECO:0000313" key="7">
    <source>
        <dbReference type="Proteomes" id="UP001519332"/>
    </source>
</evidence>
<gene>
    <name evidence="6" type="ORF">JOF56_010401</name>
</gene>
<organism evidence="6 7">
    <name type="scientific">Kibdelosporangium banguiense</name>
    <dbReference type="NCBI Taxonomy" id="1365924"/>
    <lineage>
        <taxon>Bacteria</taxon>
        <taxon>Bacillati</taxon>
        <taxon>Actinomycetota</taxon>
        <taxon>Actinomycetes</taxon>
        <taxon>Pseudonocardiales</taxon>
        <taxon>Pseudonocardiaceae</taxon>
        <taxon>Kibdelosporangium</taxon>
    </lineage>
</organism>
<name>A0ABS4U030_9PSEU</name>
<keyword evidence="3" id="KW-0804">Transcription</keyword>
<dbReference type="SUPFAM" id="SSF46689">
    <property type="entry name" value="Homeodomain-like"/>
    <property type="match status" value="1"/>
</dbReference>
<keyword evidence="2 4" id="KW-0238">DNA-binding</keyword>
<dbReference type="PANTHER" id="PTHR30055">
    <property type="entry name" value="HTH-TYPE TRANSCRIPTIONAL REGULATOR RUTR"/>
    <property type="match status" value="1"/>
</dbReference>
<comment type="caution">
    <text evidence="6">The sequence shown here is derived from an EMBL/GenBank/DDBJ whole genome shotgun (WGS) entry which is preliminary data.</text>
</comment>
<evidence type="ECO:0000256" key="3">
    <source>
        <dbReference type="ARBA" id="ARBA00023163"/>
    </source>
</evidence>
<dbReference type="InterPro" id="IPR009057">
    <property type="entry name" value="Homeodomain-like_sf"/>
</dbReference>
<dbReference type="EMBL" id="JAGINW010000001">
    <property type="protein sequence ID" value="MBP2330016.1"/>
    <property type="molecule type" value="Genomic_DNA"/>
</dbReference>
<dbReference type="PRINTS" id="PR00455">
    <property type="entry name" value="HTHTETR"/>
</dbReference>
<evidence type="ECO:0000313" key="6">
    <source>
        <dbReference type="EMBL" id="MBP2330016.1"/>
    </source>
</evidence>
<evidence type="ECO:0000256" key="2">
    <source>
        <dbReference type="ARBA" id="ARBA00023125"/>
    </source>
</evidence>
<dbReference type="RefSeq" id="WP_209646696.1">
    <property type="nucleotide sequence ID" value="NZ_JAGINW010000001.1"/>
</dbReference>
<evidence type="ECO:0000256" key="4">
    <source>
        <dbReference type="PROSITE-ProRule" id="PRU00335"/>
    </source>
</evidence>
<protein>
    <submittedName>
        <fullName evidence="6">AcrR family transcriptional regulator</fullName>
    </submittedName>
</protein>
<sequence>MSGDTRDRILQAARDLFTARTYGATSMREIAERVGITKPSMYHHFSNKAEILDSLVRPPIDELHDVLLNPATPKDVLSGCITVMLKHRETMTLLLRDASVYGEESTKTMTEMLDIVNQATELLAPPKPDWQDRLRAAQAFAAATDPISFFPNVPQKELHDALLDGALALLSARRDD</sequence>
<dbReference type="InterPro" id="IPR050109">
    <property type="entry name" value="HTH-type_TetR-like_transc_reg"/>
</dbReference>
<keyword evidence="1" id="KW-0805">Transcription regulation</keyword>
<evidence type="ECO:0000259" key="5">
    <source>
        <dbReference type="PROSITE" id="PS50977"/>
    </source>
</evidence>
<evidence type="ECO:0000256" key="1">
    <source>
        <dbReference type="ARBA" id="ARBA00023015"/>
    </source>
</evidence>
<keyword evidence="7" id="KW-1185">Reference proteome</keyword>
<dbReference type="PROSITE" id="PS50977">
    <property type="entry name" value="HTH_TETR_2"/>
    <property type="match status" value="1"/>
</dbReference>